<feature type="compositionally biased region" description="Polar residues" evidence="1">
    <location>
        <begin position="142"/>
        <end position="153"/>
    </location>
</feature>
<feature type="compositionally biased region" description="Polar residues" evidence="1">
    <location>
        <begin position="337"/>
        <end position="348"/>
    </location>
</feature>
<reference evidence="3" key="1">
    <citation type="submission" date="2016-04" db="EMBL/GenBank/DDBJ databases">
        <authorList>
            <person name="Evans L.H."/>
            <person name="Alamgir A."/>
            <person name="Owens N."/>
            <person name="Weber N.D."/>
            <person name="Virtaneva K."/>
            <person name="Barbian K."/>
            <person name="Babar A."/>
            <person name="Rosenke K."/>
        </authorList>
    </citation>
    <scope>NUCLEOTIDE SEQUENCE [LARGE SCALE GENOMIC DNA]</scope>
    <source>
        <strain evidence="3">CBS 101.48</strain>
    </source>
</reference>
<sequence length="442" mass="48555">MKLTHLGITLCLLLATTTTTTAFEMDHFLAPGPNSHFKTGDTISFLVEDMPDEDDQNVNANLHKADGSLVKTIKTWSSQSVDDGGDEFPFNWLVDVTETGSYYVEISAANSHEDITQSYPFEIQGDAEAGDAADTTPVDDGSQVTPQSTQYEAVQQEAQEAQEEPEEKEEQPKKKLSLHDEQTKVAHISSHNDINTVSEPSSSPAKEATPQQIPEFQSQPKAQLQSEPLMPETKSNASIKELMAADDVAVAEEKKWLAQQQKGSDSPHDKHKTSSPKDHPKSQQKQPSKVKSTHKPADEAPKKKAQKDAGKKTHKVADKPASKDQSAIKIALPLSNKAPTTTAKPNKASTDKTNKGQDLKAQIKAKAKETAAKVKENAQKSNEEEVSRQKMSLAQQEAMDDKAIREEMAQIQSSKAASSKEKRDAYRKVMMNRARFAKQGLQ</sequence>
<keyword evidence="2" id="KW-0732">Signal</keyword>
<feature type="compositionally biased region" description="Basic and acidic residues" evidence="1">
    <location>
        <begin position="349"/>
        <end position="358"/>
    </location>
</feature>
<evidence type="ECO:0000313" key="4">
    <source>
        <dbReference type="Proteomes" id="UP000078561"/>
    </source>
</evidence>
<feature type="compositionally biased region" description="Basic and acidic residues" evidence="1">
    <location>
        <begin position="295"/>
        <end position="322"/>
    </location>
</feature>
<feature type="signal peptide" evidence="2">
    <location>
        <begin position="1"/>
        <end position="22"/>
    </location>
</feature>
<dbReference type="STRING" id="4829.A0A163K191"/>
<feature type="chain" id="PRO_5007843537" evidence="2">
    <location>
        <begin position="23"/>
        <end position="442"/>
    </location>
</feature>
<dbReference type="EMBL" id="LT554473">
    <property type="protein sequence ID" value="SAM05876.1"/>
    <property type="molecule type" value="Genomic_DNA"/>
</dbReference>
<evidence type="ECO:0000313" key="3">
    <source>
        <dbReference type="EMBL" id="SAM05876.1"/>
    </source>
</evidence>
<dbReference type="AlphaFoldDB" id="A0A163K191"/>
<feature type="compositionally biased region" description="Polar residues" evidence="1">
    <location>
        <begin position="189"/>
        <end position="226"/>
    </location>
</feature>
<dbReference type="InParanoid" id="A0A163K191"/>
<evidence type="ECO:0000256" key="2">
    <source>
        <dbReference type="SAM" id="SignalP"/>
    </source>
</evidence>
<dbReference type="OrthoDB" id="2284890at2759"/>
<feature type="compositionally biased region" description="Basic and acidic residues" evidence="1">
    <location>
        <begin position="366"/>
        <end position="388"/>
    </location>
</feature>
<feature type="compositionally biased region" description="Basic and acidic residues" evidence="1">
    <location>
        <begin position="170"/>
        <end position="184"/>
    </location>
</feature>
<organism evidence="3">
    <name type="scientific">Absidia glauca</name>
    <name type="common">Pin mould</name>
    <dbReference type="NCBI Taxonomy" id="4829"/>
    <lineage>
        <taxon>Eukaryota</taxon>
        <taxon>Fungi</taxon>
        <taxon>Fungi incertae sedis</taxon>
        <taxon>Mucoromycota</taxon>
        <taxon>Mucoromycotina</taxon>
        <taxon>Mucoromycetes</taxon>
        <taxon>Mucorales</taxon>
        <taxon>Cunninghamellaceae</taxon>
        <taxon>Absidia</taxon>
    </lineage>
</organism>
<protein>
    <submittedName>
        <fullName evidence="3">Uncharacterized protein</fullName>
    </submittedName>
</protein>
<feature type="compositionally biased region" description="Acidic residues" evidence="1">
    <location>
        <begin position="160"/>
        <end position="169"/>
    </location>
</feature>
<gene>
    <name evidence="3" type="primary">ABSGL_11751.1 scaffold 12318</name>
</gene>
<keyword evidence="4" id="KW-1185">Reference proteome</keyword>
<evidence type="ECO:0000256" key="1">
    <source>
        <dbReference type="SAM" id="MobiDB-lite"/>
    </source>
</evidence>
<name>A0A163K191_ABSGL</name>
<feature type="region of interest" description="Disordered" evidence="1">
    <location>
        <begin position="129"/>
        <end position="399"/>
    </location>
</feature>
<dbReference type="Proteomes" id="UP000078561">
    <property type="component" value="Unassembled WGS sequence"/>
</dbReference>
<accession>A0A163K191</accession>
<proteinExistence type="predicted"/>